<dbReference type="Proteomes" id="UP000467148">
    <property type="component" value="Chromosome"/>
</dbReference>
<accession>A0A7I7T1M7</accession>
<evidence type="ECO:0000313" key="2">
    <source>
        <dbReference type="EMBL" id="BBY62978.1"/>
    </source>
</evidence>
<dbReference type="KEGG" id="mhev:MHEL_12210"/>
<dbReference type="EMBL" id="AP022596">
    <property type="protein sequence ID" value="BBY62978.1"/>
    <property type="molecule type" value="Genomic_DNA"/>
</dbReference>
<reference evidence="2 3" key="1">
    <citation type="journal article" date="2019" name="Emerg. Microbes Infect.">
        <title>Comprehensive subspecies identification of 175 nontuberculous mycobacteria species based on 7547 genomic profiles.</title>
        <authorList>
            <person name="Matsumoto Y."/>
            <person name="Kinjo T."/>
            <person name="Motooka D."/>
            <person name="Nabeya D."/>
            <person name="Jung N."/>
            <person name="Uechi K."/>
            <person name="Horii T."/>
            <person name="Iida T."/>
            <person name="Fujita J."/>
            <person name="Nakamura S."/>
        </authorList>
    </citation>
    <scope>NUCLEOTIDE SEQUENCE [LARGE SCALE GENOMIC DNA]</scope>
    <source>
        <strain evidence="2 3">JCM 30396</strain>
    </source>
</reference>
<feature type="domain" description="SecDF P1 head subdomain" evidence="1">
    <location>
        <begin position="95"/>
        <end position="179"/>
    </location>
</feature>
<keyword evidence="3" id="KW-1185">Reference proteome</keyword>
<sequence>MLAVVSVLATVTPYLLRLTSSLEMQRRSATSVTPTTTTPVVTIKPLSVRPVVRSSATTPTECPVTTQTPSNQPIQACDIAKTAVYELAPEALNVDLTNVGSFRNPVSGVELVQISLTPESAKRFGQFTASQVGQQVSFVRGGTVVWAAKISAPLEGQVVQLFGGLTPEQAEQMALMLRDSS</sequence>
<dbReference type="InterPro" id="IPR054384">
    <property type="entry name" value="SecDF_P1_head"/>
</dbReference>
<dbReference type="AlphaFoldDB" id="A0A7I7T1M7"/>
<name>A0A7I7T1M7_9MYCO</name>
<organism evidence="2 3">
    <name type="scientific">Mycolicibacterium helvum</name>
    <dbReference type="NCBI Taxonomy" id="1534349"/>
    <lineage>
        <taxon>Bacteria</taxon>
        <taxon>Bacillati</taxon>
        <taxon>Actinomycetota</taxon>
        <taxon>Actinomycetes</taxon>
        <taxon>Mycobacteriales</taxon>
        <taxon>Mycobacteriaceae</taxon>
        <taxon>Mycolicibacterium</taxon>
    </lineage>
</organism>
<dbReference type="Gene3D" id="3.30.1360.200">
    <property type="match status" value="1"/>
</dbReference>
<evidence type="ECO:0000259" key="1">
    <source>
        <dbReference type="Pfam" id="PF22599"/>
    </source>
</evidence>
<proteinExistence type="predicted"/>
<evidence type="ECO:0000313" key="3">
    <source>
        <dbReference type="Proteomes" id="UP000467148"/>
    </source>
</evidence>
<protein>
    <recommendedName>
        <fullName evidence="1">SecDF P1 head subdomain domain-containing protein</fullName>
    </recommendedName>
</protein>
<dbReference type="RefSeq" id="WP_163746704.1">
    <property type="nucleotide sequence ID" value="NZ_AP022596.1"/>
</dbReference>
<gene>
    <name evidence="2" type="ORF">MHEL_12210</name>
</gene>
<dbReference type="Pfam" id="PF22599">
    <property type="entry name" value="SecDF_P1_head"/>
    <property type="match status" value="1"/>
</dbReference>